<evidence type="ECO:0000256" key="4">
    <source>
        <dbReference type="SAM" id="SignalP"/>
    </source>
</evidence>
<feature type="signal peptide" evidence="4">
    <location>
        <begin position="1"/>
        <end position="24"/>
    </location>
</feature>
<keyword evidence="6" id="KW-1185">Reference proteome</keyword>
<dbReference type="InterPro" id="IPR020904">
    <property type="entry name" value="Sc_DH/Rdtase_CS"/>
</dbReference>
<dbReference type="SUPFAM" id="SSF51735">
    <property type="entry name" value="NAD(P)-binding Rossmann-fold domains"/>
    <property type="match status" value="1"/>
</dbReference>
<proteinExistence type="inferred from homology"/>
<evidence type="ECO:0000256" key="2">
    <source>
        <dbReference type="ARBA" id="ARBA00023002"/>
    </source>
</evidence>
<dbReference type="EMBL" id="JACOMF010000003">
    <property type="protein sequence ID" value="MBC4014615.1"/>
    <property type="molecule type" value="Genomic_DNA"/>
</dbReference>
<evidence type="ECO:0000313" key="5">
    <source>
        <dbReference type="EMBL" id="MBC4014615.1"/>
    </source>
</evidence>
<dbReference type="InterPro" id="IPR006311">
    <property type="entry name" value="TAT_signal"/>
</dbReference>
<protein>
    <submittedName>
        <fullName evidence="5">SDR family oxidoreductase</fullName>
    </submittedName>
</protein>
<dbReference type="FunFam" id="3.40.50.720:FF:000084">
    <property type="entry name" value="Short-chain dehydrogenase reductase"/>
    <property type="match status" value="1"/>
</dbReference>
<feature type="chain" id="PRO_5040977698" evidence="4">
    <location>
        <begin position="25"/>
        <end position="304"/>
    </location>
</feature>
<sequence length="304" mass="30173">MTERRQLLSIAGLGLATTAGQAAAAAPEAAARPLAGRTALVTGAARGIGRATAIALARQGAAVGLLDIADPDAIPALRGYRLASRADLDEATRLVQAEGVPVVPLVADTRDARAMHAAAAAFGQALGGGPDILVANAGIVIDGRLAEPDPAAWQALLEVNLTGTLNTIQAALPGLRGRGPGGRIVIVTSVQARMGVATSGAYAATKWGLTGMMKSLAAELGPEEITVNAVAPTAVETPMIHRGRGGGATDARRAAANAGHALPIPVLPPEAIGAAIAFLAGAEAAFVSGMTLDVNAGRSAQLTG</sequence>
<dbReference type="PROSITE" id="PS51318">
    <property type="entry name" value="TAT"/>
    <property type="match status" value="1"/>
</dbReference>
<name>A0A9X0QVG5_9PROT</name>
<dbReference type="GO" id="GO:0016491">
    <property type="term" value="F:oxidoreductase activity"/>
    <property type="evidence" value="ECO:0007669"/>
    <property type="project" value="UniProtKB-KW"/>
</dbReference>
<dbReference type="RefSeq" id="WP_186769370.1">
    <property type="nucleotide sequence ID" value="NZ_JACOMF010000003.1"/>
</dbReference>
<dbReference type="Pfam" id="PF00106">
    <property type="entry name" value="adh_short"/>
    <property type="match status" value="1"/>
</dbReference>
<dbReference type="PANTHER" id="PTHR24321:SF8">
    <property type="entry name" value="ESTRADIOL 17-BETA-DEHYDROGENASE 8-RELATED"/>
    <property type="match status" value="1"/>
</dbReference>
<dbReference type="PANTHER" id="PTHR24321">
    <property type="entry name" value="DEHYDROGENASES, SHORT CHAIN"/>
    <property type="match status" value="1"/>
</dbReference>
<dbReference type="AlphaFoldDB" id="A0A9X0QVG5"/>
<keyword evidence="4" id="KW-0732">Signal</keyword>
<dbReference type="InterPro" id="IPR036291">
    <property type="entry name" value="NAD(P)-bd_dom_sf"/>
</dbReference>
<dbReference type="InterPro" id="IPR002347">
    <property type="entry name" value="SDR_fam"/>
</dbReference>
<accession>A0A9X0QVG5</accession>
<comment type="caution">
    <text evidence="5">The sequence shown here is derived from an EMBL/GenBank/DDBJ whole genome shotgun (WGS) entry which is preliminary data.</text>
</comment>
<dbReference type="CDD" id="cd05233">
    <property type="entry name" value="SDR_c"/>
    <property type="match status" value="1"/>
</dbReference>
<organism evidence="5 6">
    <name type="scientific">Siccirubricoccus deserti</name>
    <dbReference type="NCBI Taxonomy" id="2013562"/>
    <lineage>
        <taxon>Bacteria</taxon>
        <taxon>Pseudomonadati</taxon>
        <taxon>Pseudomonadota</taxon>
        <taxon>Alphaproteobacteria</taxon>
        <taxon>Acetobacterales</taxon>
        <taxon>Roseomonadaceae</taxon>
        <taxon>Siccirubricoccus</taxon>
    </lineage>
</organism>
<reference evidence="5" key="1">
    <citation type="submission" date="2020-08" db="EMBL/GenBank/DDBJ databases">
        <authorList>
            <person name="Hu Y."/>
            <person name="Nguyen S.V."/>
            <person name="Li F."/>
            <person name="Fanning S."/>
        </authorList>
    </citation>
    <scope>NUCLEOTIDE SEQUENCE</scope>
    <source>
        <strain evidence="5">SYSU D8009</strain>
    </source>
</reference>
<comment type="similarity">
    <text evidence="1 3">Belongs to the short-chain dehydrogenases/reductases (SDR) family.</text>
</comment>
<dbReference type="PROSITE" id="PS00061">
    <property type="entry name" value="ADH_SHORT"/>
    <property type="match status" value="1"/>
</dbReference>
<keyword evidence="2" id="KW-0560">Oxidoreductase</keyword>
<evidence type="ECO:0000256" key="1">
    <source>
        <dbReference type="ARBA" id="ARBA00006484"/>
    </source>
</evidence>
<evidence type="ECO:0000313" key="6">
    <source>
        <dbReference type="Proteomes" id="UP000600101"/>
    </source>
</evidence>
<dbReference type="Gene3D" id="3.40.50.720">
    <property type="entry name" value="NAD(P)-binding Rossmann-like Domain"/>
    <property type="match status" value="1"/>
</dbReference>
<dbReference type="PRINTS" id="PR00080">
    <property type="entry name" value="SDRFAMILY"/>
</dbReference>
<dbReference type="PRINTS" id="PR00081">
    <property type="entry name" value="GDHRDH"/>
</dbReference>
<evidence type="ECO:0000256" key="3">
    <source>
        <dbReference type="RuleBase" id="RU000363"/>
    </source>
</evidence>
<dbReference type="Proteomes" id="UP000600101">
    <property type="component" value="Unassembled WGS sequence"/>
</dbReference>
<gene>
    <name evidence="5" type="ORF">H7965_04690</name>
</gene>